<reference evidence="1 2" key="1">
    <citation type="journal article" date="2021" name="Sci. Rep.">
        <title>Chromosome anchoring in Senegalese sole (Solea senegalensis) reveals sex-associated markers and genome rearrangements in flatfish.</title>
        <authorList>
            <person name="Guerrero-Cozar I."/>
            <person name="Gomez-Garrido J."/>
            <person name="Berbel C."/>
            <person name="Martinez-Blanch J.F."/>
            <person name="Alioto T."/>
            <person name="Claros M.G."/>
            <person name="Gagnaire P.A."/>
            <person name="Manchado M."/>
        </authorList>
    </citation>
    <scope>NUCLEOTIDE SEQUENCE [LARGE SCALE GENOMIC DNA]</scope>
    <source>
        <strain evidence="1">Sse05_10M</strain>
    </source>
</reference>
<dbReference type="EMBL" id="JAGKHQ010000019">
    <property type="protein sequence ID" value="KAG7481937.1"/>
    <property type="molecule type" value="Genomic_DNA"/>
</dbReference>
<dbReference type="AlphaFoldDB" id="A0AAV6Q343"/>
<organism evidence="1 2">
    <name type="scientific">Solea senegalensis</name>
    <name type="common">Senegalese sole</name>
    <dbReference type="NCBI Taxonomy" id="28829"/>
    <lineage>
        <taxon>Eukaryota</taxon>
        <taxon>Metazoa</taxon>
        <taxon>Chordata</taxon>
        <taxon>Craniata</taxon>
        <taxon>Vertebrata</taxon>
        <taxon>Euteleostomi</taxon>
        <taxon>Actinopterygii</taxon>
        <taxon>Neopterygii</taxon>
        <taxon>Teleostei</taxon>
        <taxon>Neoteleostei</taxon>
        <taxon>Acanthomorphata</taxon>
        <taxon>Carangaria</taxon>
        <taxon>Pleuronectiformes</taxon>
        <taxon>Pleuronectoidei</taxon>
        <taxon>Soleidae</taxon>
        <taxon>Solea</taxon>
    </lineage>
</organism>
<proteinExistence type="predicted"/>
<evidence type="ECO:0000313" key="1">
    <source>
        <dbReference type="EMBL" id="KAG7481937.1"/>
    </source>
</evidence>
<dbReference type="Proteomes" id="UP000693946">
    <property type="component" value="Linkage Group LG7"/>
</dbReference>
<comment type="caution">
    <text evidence="1">The sequence shown here is derived from an EMBL/GenBank/DDBJ whole genome shotgun (WGS) entry which is preliminary data.</text>
</comment>
<sequence>MSGISPAAQKQQACEPCGLISLSCRSACCLLSITEWVYHISDGVSTIVVRRAEAHDGWVAPSDTGQLAETRDPSLSKMDQITPATPCSVWLCIGRMKYACIVYLRKSISFAHLQINRYNGIADIDLSSLQHSQ</sequence>
<gene>
    <name evidence="1" type="ORF">JOB18_008449</name>
</gene>
<accession>A0AAV6Q343</accession>
<protein>
    <submittedName>
        <fullName evidence="1">Uncharacterized protein</fullName>
    </submittedName>
</protein>
<name>A0AAV6Q343_SOLSE</name>
<keyword evidence="2" id="KW-1185">Reference proteome</keyword>
<evidence type="ECO:0000313" key="2">
    <source>
        <dbReference type="Proteomes" id="UP000693946"/>
    </source>
</evidence>